<name>A0A1H4UKC7_9BRAD</name>
<dbReference type="GO" id="GO:0016763">
    <property type="term" value="F:pentosyltransferase activity"/>
    <property type="evidence" value="ECO:0007669"/>
    <property type="project" value="TreeGrafter"/>
</dbReference>
<feature type="transmembrane region" description="Helical" evidence="8">
    <location>
        <begin position="417"/>
        <end position="434"/>
    </location>
</feature>
<protein>
    <submittedName>
        <fullName evidence="10">4-amino-4-deoxy-L-arabinose transferase</fullName>
    </submittedName>
</protein>
<sequence length="580" mass="63009">MPDVSRSNTLVASARGLRPLRALTALFEFAVGSHRRAALVLLLTSLITFLPGVFEIPPIDRDEAYLSQSSKEMMEGGDYVDLRYQHDTHYTKPVGIHWLQVAAVRTAEAFGVPDARTAIWLYRLPSVLAGIGAVLVTYWCALAFVSRRGAMLAGLMIVGSPLIDAEARLARTDAVLLLTITAAMSVLARAYLFGRDEKIARPGWTLVLVFWIAFAAGILLKGLVIVMVVGLTAATLCVVERSARWLQILRPLHGIIFLAILVLPWLIAMYARTGDSFLLQSVGHDTLGKITTAQESHGGPPGYYLVLFFATFFPTSVLVGLAAPAIWARRREADIRYLLAWLVPSWVIFELSATKLPHYVMPLYPAIAILVAGAIEAKTLSRQRWLIKLGVTWWYIAPTIIGLAAVFAAVALVRRPILLAWPLVVAAIVCGYLAREIYGRSVESAVTHAIAAMILVGVAFFGLIAPALSPLFPSATLAELVRASGCPNPAAASAGYWEPSLVFLLGTQTKFVTAPAAADFLHAAGCRFAFVDTHQEREFLERAKAIGLRYAWGPEIGAFNYSKGQAITIAVFSSPDAQSR</sequence>
<feature type="transmembrane region" description="Helical" evidence="8">
    <location>
        <begin position="174"/>
        <end position="194"/>
    </location>
</feature>
<dbReference type="GO" id="GO:0010041">
    <property type="term" value="P:response to iron(III) ion"/>
    <property type="evidence" value="ECO:0007669"/>
    <property type="project" value="TreeGrafter"/>
</dbReference>
<dbReference type="InterPro" id="IPR050297">
    <property type="entry name" value="LipidA_mod_glycosyltrf_83"/>
</dbReference>
<feature type="transmembrane region" description="Helical" evidence="8">
    <location>
        <begin position="37"/>
        <end position="54"/>
    </location>
</feature>
<reference evidence="10 11" key="1">
    <citation type="submission" date="2016-10" db="EMBL/GenBank/DDBJ databases">
        <authorList>
            <person name="de Groot N.N."/>
        </authorList>
    </citation>
    <scope>NUCLEOTIDE SEQUENCE [LARGE SCALE GENOMIC DNA]</scope>
    <source>
        <strain evidence="10 11">MT12</strain>
    </source>
</reference>
<keyword evidence="4 10" id="KW-0808">Transferase</keyword>
<evidence type="ECO:0000256" key="1">
    <source>
        <dbReference type="ARBA" id="ARBA00004651"/>
    </source>
</evidence>
<keyword evidence="6 8" id="KW-1133">Transmembrane helix</keyword>
<evidence type="ECO:0000256" key="6">
    <source>
        <dbReference type="ARBA" id="ARBA00022989"/>
    </source>
</evidence>
<keyword evidence="7 8" id="KW-0472">Membrane</keyword>
<dbReference type="Proteomes" id="UP000198992">
    <property type="component" value="Unassembled WGS sequence"/>
</dbReference>
<evidence type="ECO:0000313" key="10">
    <source>
        <dbReference type="EMBL" id="SEC68584.1"/>
    </source>
</evidence>
<evidence type="ECO:0000256" key="4">
    <source>
        <dbReference type="ARBA" id="ARBA00022679"/>
    </source>
</evidence>
<keyword evidence="2" id="KW-1003">Cell membrane</keyword>
<feature type="transmembrane region" description="Helical" evidence="8">
    <location>
        <begin position="335"/>
        <end position="353"/>
    </location>
</feature>
<dbReference type="GO" id="GO:0009103">
    <property type="term" value="P:lipopolysaccharide biosynthetic process"/>
    <property type="evidence" value="ECO:0007669"/>
    <property type="project" value="TreeGrafter"/>
</dbReference>
<feature type="transmembrane region" description="Helical" evidence="8">
    <location>
        <begin position="206"/>
        <end position="239"/>
    </location>
</feature>
<feature type="transmembrane region" description="Helical" evidence="8">
    <location>
        <begin position="389"/>
        <end position="411"/>
    </location>
</feature>
<dbReference type="EMBL" id="FNTH01000001">
    <property type="protein sequence ID" value="SEC68584.1"/>
    <property type="molecule type" value="Genomic_DNA"/>
</dbReference>
<evidence type="ECO:0000256" key="7">
    <source>
        <dbReference type="ARBA" id="ARBA00023136"/>
    </source>
</evidence>
<gene>
    <name evidence="10" type="ORF">SAMN05444164_2470</name>
</gene>
<comment type="subcellular location">
    <subcellularLocation>
        <location evidence="1">Cell membrane</location>
        <topology evidence="1">Multi-pass membrane protein</topology>
    </subcellularLocation>
</comment>
<keyword evidence="5 8" id="KW-0812">Transmembrane</keyword>
<feature type="domain" description="Glycosyltransferase RgtA/B/C/D-like" evidence="9">
    <location>
        <begin position="119"/>
        <end position="267"/>
    </location>
</feature>
<feature type="transmembrane region" description="Helical" evidence="8">
    <location>
        <begin position="359"/>
        <end position="377"/>
    </location>
</feature>
<feature type="transmembrane region" description="Helical" evidence="8">
    <location>
        <begin position="446"/>
        <end position="468"/>
    </location>
</feature>
<feature type="transmembrane region" description="Helical" evidence="8">
    <location>
        <begin position="251"/>
        <end position="271"/>
    </location>
</feature>
<evidence type="ECO:0000259" key="9">
    <source>
        <dbReference type="Pfam" id="PF13231"/>
    </source>
</evidence>
<evidence type="ECO:0000256" key="3">
    <source>
        <dbReference type="ARBA" id="ARBA00022676"/>
    </source>
</evidence>
<dbReference type="PANTHER" id="PTHR33908">
    <property type="entry name" value="MANNOSYLTRANSFERASE YKCB-RELATED"/>
    <property type="match status" value="1"/>
</dbReference>
<accession>A0A1H4UKC7</accession>
<organism evidence="10 11">
    <name type="scientific">Bradyrhizobium erythrophlei</name>
    <dbReference type="NCBI Taxonomy" id="1437360"/>
    <lineage>
        <taxon>Bacteria</taxon>
        <taxon>Pseudomonadati</taxon>
        <taxon>Pseudomonadota</taxon>
        <taxon>Alphaproteobacteria</taxon>
        <taxon>Hyphomicrobiales</taxon>
        <taxon>Nitrobacteraceae</taxon>
        <taxon>Bradyrhizobium</taxon>
    </lineage>
</organism>
<evidence type="ECO:0000313" key="11">
    <source>
        <dbReference type="Proteomes" id="UP000198992"/>
    </source>
</evidence>
<evidence type="ECO:0000256" key="5">
    <source>
        <dbReference type="ARBA" id="ARBA00022692"/>
    </source>
</evidence>
<dbReference type="PANTHER" id="PTHR33908:SF3">
    <property type="entry name" value="UNDECAPRENYL PHOSPHATE-ALPHA-4-AMINO-4-DEOXY-L-ARABINOSE ARABINOSYL TRANSFERASE"/>
    <property type="match status" value="1"/>
</dbReference>
<dbReference type="GO" id="GO:0005886">
    <property type="term" value="C:plasma membrane"/>
    <property type="evidence" value="ECO:0007669"/>
    <property type="project" value="UniProtKB-SubCell"/>
</dbReference>
<keyword evidence="3" id="KW-0328">Glycosyltransferase</keyword>
<dbReference type="InterPro" id="IPR038731">
    <property type="entry name" value="RgtA/B/C-like"/>
</dbReference>
<feature type="transmembrane region" description="Helical" evidence="8">
    <location>
        <begin position="120"/>
        <end position="145"/>
    </location>
</feature>
<dbReference type="AlphaFoldDB" id="A0A1H4UKC7"/>
<evidence type="ECO:0000256" key="8">
    <source>
        <dbReference type="SAM" id="Phobius"/>
    </source>
</evidence>
<dbReference type="RefSeq" id="WP_092115726.1">
    <property type="nucleotide sequence ID" value="NZ_FNTH01000001.1"/>
</dbReference>
<evidence type="ECO:0000256" key="2">
    <source>
        <dbReference type="ARBA" id="ARBA00022475"/>
    </source>
</evidence>
<feature type="transmembrane region" description="Helical" evidence="8">
    <location>
        <begin position="303"/>
        <end position="328"/>
    </location>
</feature>
<dbReference type="OrthoDB" id="9810951at2"/>
<proteinExistence type="predicted"/>
<dbReference type="Pfam" id="PF13231">
    <property type="entry name" value="PMT_2"/>
    <property type="match status" value="1"/>
</dbReference>